<keyword evidence="2" id="KW-0812">Transmembrane</keyword>
<proteinExistence type="predicted"/>
<protein>
    <submittedName>
        <fullName evidence="3">Cell envelope integrity protein TolA</fullName>
    </submittedName>
</protein>
<feature type="compositionally biased region" description="Acidic residues" evidence="1">
    <location>
        <begin position="69"/>
        <end position="117"/>
    </location>
</feature>
<sequence>MNSTDQLAKKNNYKGISISVGIHVIILLLFLWVTVWKEPYPPHPEYGIELNLGNVQTGSGNEEAGAEVVNEEAVEETEVTEATEESQESEAVEETQAESEAIEPAEEAITQDDGIVEQEDKPAEKQNTQEEEQKETSKETTETKKEEVKEPPKPNPNALFPGKNNSQGETNTEKGDQGVKDGSVDAEAMMGPQGGGNGSKLEMAGWAWDSPPRPKDTSDQNGKIVFEIKVDNNGEVISVRVIERTVSSDVAQVYQDEVSRLTFYKTSGGTTLSSYTGRITFIIRSR</sequence>
<evidence type="ECO:0000313" key="4">
    <source>
        <dbReference type="Proteomes" id="UP000642920"/>
    </source>
</evidence>
<evidence type="ECO:0000256" key="2">
    <source>
        <dbReference type="SAM" id="Phobius"/>
    </source>
</evidence>
<dbReference type="Proteomes" id="UP000642920">
    <property type="component" value="Unassembled WGS sequence"/>
</dbReference>
<dbReference type="AlphaFoldDB" id="A0A937AFR6"/>
<organism evidence="3 4">
    <name type="scientific">Marivirga atlantica</name>
    <dbReference type="NCBI Taxonomy" id="1548457"/>
    <lineage>
        <taxon>Bacteria</taxon>
        <taxon>Pseudomonadati</taxon>
        <taxon>Bacteroidota</taxon>
        <taxon>Cytophagia</taxon>
        <taxon>Cytophagales</taxon>
        <taxon>Marivirgaceae</taxon>
        <taxon>Marivirga</taxon>
    </lineage>
</organism>
<comment type="caution">
    <text evidence="3">The sequence shown here is derived from an EMBL/GenBank/DDBJ whole genome shotgun (WGS) entry which is preliminary data.</text>
</comment>
<keyword evidence="4" id="KW-1185">Reference proteome</keyword>
<keyword evidence="2" id="KW-1133">Transmembrane helix</keyword>
<feature type="compositionally biased region" description="Basic and acidic residues" evidence="1">
    <location>
        <begin position="118"/>
        <end position="128"/>
    </location>
</feature>
<dbReference type="RefSeq" id="WP_201920764.1">
    <property type="nucleotide sequence ID" value="NZ_JAERQG010000002.1"/>
</dbReference>
<feature type="compositionally biased region" description="Basic and acidic residues" evidence="1">
    <location>
        <begin position="134"/>
        <end position="152"/>
    </location>
</feature>
<accession>A0A937AFR6</accession>
<evidence type="ECO:0000313" key="3">
    <source>
        <dbReference type="EMBL" id="MBL0765674.1"/>
    </source>
</evidence>
<keyword evidence="2" id="KW-0472">Membrane</keyword>
<evidence type="ECO:0000256" key="1">
    <source>
        <dbReference type="SAM" id="MobiDB-lite"/>
    </source>
</evidence>
<reference evidence="3" key="1">
    <citation type="submission" date="2021-01" db="EMBL/GenBank/DDBJ databases">
        <title>Marivirga sp. nov., isolated from intertidal surface sediments.</title>
        <authorList>
            <person name="Zhang M."/>
        </authorList>
    </citation>
    <scope>NUCLEOTIDE SEQUENCE</scope>
    <source>
        <strain evidence="3">SM1354</strain>
    </source>
</reference>
<feature type="transmembrane region" description="Helical" evidence="2">
    <location>
        <begin position="12"/>
        <end position="33"/>
    </location>
</feature>
<name>A0A937AFR6_9BACT</name>
<dbReference type="EMBL" id="JAERQG010000002">
    <property type="protein sequence ID" value="MBL0765674.1"/>
    <property type="molecule type" value="Genomic_DNA"/>
</dbReference>
<gene>
    <name evidence="3" type="ORF">JKP34_10455</name>
</gene>
<feature type="compositionally biased region" description="Basic and acidic residues" evidence="1">
    <location>
        <begin position="171"/>
        <end position="183"/>
    </location>
</feature>
<feature type="region of interest" description="Disordered" evidence="1">
    <location>
        <begin position="58"/>
        <end position="201"/>
    </location>
</feature>